<dbReference type="EMBL" id="JAEKPD010000036">
    <property type="protein sequence ID" value="MBJ3764640.1"/>
    <property type="molecule type" value="Genomic_DNA"/>
</dbReference>
<accession>A0A934MEK8</accession>
<evidence type="ECO:0000256" key="1">
    <source>
        <dbReference type="SAM" id="Phobius"/>
    </source>
</evidence>
<protein>
    <submittedName>
        <fullName evidence="2">Uncharacterized protein</fullName>
    </submittedName>
</protein>
<proteinExistence type="predicted"/>
<keyword evidence="3" id="KW-1185">Reference proteome</keyword>
<comment type="caution">
    <text evidence="2">The sequence shown here is derived from an EMBL/GenBank/DDBJ whole genome shotgun (WGS) entry which is preliminary data.</text>
</comment>
<sequence length="116" mass="12755">RFQIKPALTAGEGHIQQVVAEGRQVRERSDLIRVEAATPPEDHGVRQEVHQFSPTLVFFATGFELGVGVHAGQNCDGIQLRLTKIMREVDFAVPLGVFLVSFFTVCPSSWDPGVLP</sequence>
<dbReference type="Proteomes" id="UP000642488">
    <property type="component" value="Unassembled WGS sequence"/>
</dbReference>
<organism evidence="2 3">
    <name type="scientific">Palleronia pontilimi</name>
    <dbReference type="NCBI Taxonomy" id="1964209"/>
    <lineage>
        <taxon>Bacteria</taxon>
        <taxon>Pseudomonadati</taxon>
        <taxon>Pseudomonadota</taxon>
        <taxon>Alphaproteobacteria</taxon>
        <taxon>Rhodobacterales</taxon>
        <taxon>Roseobacteraceae</taxon>
        <taxon>Palleronia</taxon>
    </lineage>
</organism>
<evidence type="ECO:0000313" key="2">
    <source>
        <dbReference type="EMBL" id="MBJ3764640.1"/>
    </source>
</evidence>
<feature type="transmembrane region" description="Helical" evidence="1">
    <location>
        <begin position="91"/>
        <end position="110"/>
    </location>
</feature>
<reference evidence="2" key="1">
    <citation type="submission" date="2020-12" db="EMBL/GenBank/DDBJ databases">
        <title>Bacterial taxonomy.</title>
        <authorList>
            <person name="Pan X."/>
        </authorList>
    </citation>
    <scope>NUCLEOTIDE SEQUENCE</scope>
    <source>
        <strain evidence="2">KCTC 52957</strain>
    </source>
</reference>
<dbReference type="RefSeq" id="WP_198917812.1">
    <property type="nucleotide sequence ID" value="NZ_JAEKPD010000036.1"/>
</dbReference>
<keyword evidence="1" id="KW-1133">Transmembrane helix</keyword>
<evidence type="ECO:0000313" key="3">
    <source>
        <dbReference type="Proteomes" id="UP000642488"/>
    </source>
</evidence>
<keyword evidence="1" id="KW-0812">Transmembrane</keyword>
<dbReference type="AlphaFoldDB" id="A0A934MEK8"/>
<keyword evidence="1" id="KW-0472">Membrane</keyword>
<feature type="non-terminal residue" evidence="2">
    <location>
        <position position="1"/>
    </location>
</feature>
<name>A0A934MEK8_9RHOB</name>
<gene>
    <name evidence="2" type="ORF">ILP92_18055</name>
</gene>